<dbReference type="PRINTS" id="PR00762">
    <property type="entry name" value="CLCHANNEL"/>
</dbReference>
<evidence type="ECO:0000256" key="4">
    <source>
        <dbReference type="ARBA" id="ARBA00023136"/>
    </source>
</evidence>
<evidence type="ECO:0000256" key="3">
    <source>
        <dbReference type="ARBA" id="ARBA00022989"/>
    </source>
</evidence>
<dbReference type="PANTHER" id="PTHR43427:SF12">
    <property type="entry name" value="CHLORIDE TRANSPORTER"/>
    <property type="match status" value="1"/>
</dbReference>
<dbReference type="PANTHER" id="PTHR43427">
    <property type="entry name" value="CHLORIDE CHANNEL PROTEIN CLC-E"/>
    <property type="match status" value="1"/>
</dbReference>
<organism evidence="7 8">
    <name type="scientific">Paenibacillus cookii</name>
    <dbReference type="NCBI Taxonomy" id="157839"/>
    <lineage>
        <taxon>Bacteria</taxon>
        <taxon>Bacillati</taxon>
        <taxon>Bacillota</taxon>
        <taxon>Bacilli</taxon>
        <taxon>Bacillales</taxon>
        <taxon>Paenibacillaceae</taxon>
        <taxon>Paenibacillus</taxon>
    </lineage>
</organism>
<dbReference type="Proteomes" id="UP000680638">
    <property type="component" value="Unassembled WGS sequence"/>
</dbReference>
<dbReference type="SUPFAM" id="SSF81340">
    <property type="entry name" value="Clc chloride channel"/>
    <property type="match status" value="1"/>
</dbReference>
<keyword evidence="3 6" id="KW-1133">Transmembrane helix</keyword>
<comment type="caution">
    <text evidence="7">The sequence shown here is derived from an EMBL/GenBank/DDBJ whole genome shotgun (WGS) entry which is preliminary data.</text>
</comment>
<feature type="compositionally biased region" description="Basic and acidic residues" evidence="5">
    <location>
        <begin position="443"/>
        <end position="462"/>
    </location>
</feature>
<gene>
    <name evidence="7" type="ORF">J21TS3_06940</name>
</gene>
<feature type="transmembrane region" description="Helical" evidence="6">
    <location>
        <begin position="187"/>
        <end position="206"/>
    </location>
</feature>
<feature type="transmembrane region" description="Helical" evidence="6">
    <location>
        <begin position="330"/>
        <end position="348"/>
    </location>
</feature>
<name>A0ABQ4LS01_9BACL</name>
<dbReference type="InterPro" id="IPR001807">
    <property type="entry name" value="ClC"/>
</dbReference>
<feature type="transmembrane region" description="Helical" evidence="6">
    <location>
        <begin position="354"/>
        <end position="376"/>
    </location>
</feature>
<feature type="transmembrane region" description="Helical" evidence="6">
    <location>
        <begin position="62"/>
        <end position="82"/>
    </location>
</feature>
<dbReference type="InterPro" id="IPR050368">
    <property type="entry name" value="ClC-type_chloride_channel"/>
</dbReference>
<evidence type="ECO:0000313" key="8">
    <source>
        <dbReference type="Proteomes" id="UP000680638"/>
    </source>
</evidence>
<dbReference type="EMBL" id="BORW01000002">
    <property type="protein sequence ID" value="GIO65873.1"/>
    <property type="molecule type" value="Genomic_DNA"/>
</dbReference>
<evidence type="ECO:0000256" key="1">
    <source>
        <dbReference type="ARBA" id="ARBA00004141"/>
    </source>
</evidence>
<keyword evidence="8" id="KW-1185">Reference proteome</keyword>
<evidence type="ECO:0000256" key="5">
    <source>
        <dbReference type="SAM" id="MobiDB-lite"/>
    </source>
</evidence>
<dbReference type="Gene3D" id="1.10.3080.10">
    <property type="entry name" value="Clc chloride channel"/>
    <property type="match status" value="1"/>
</dbReference>
<keyword evidence="4 6" id="KW-0472">Membrane</keyword>
<dbReference type="InterPro" id="IPR014743">
    <property type="entry name" value="Cl-channel_core"/>
</dbReference>
<keyword evidence="2 6" id="KW-0812">Transmembrane</keyword>
<reference evidence="7 8" key="1">
    <citation type="submission" date="2021-03" db="EMBL/GenBank/DDBJ databases">
        <title>Antimicrobial resistance genes in bacteria isolated from Japanese honey, and their potential for conferring macrolide and lincosamide resistance in the American foulbrood pathogen Paenibacillus larvae.</title>
        <authorList>
            <person name="Okamoto M."/>
            <person name="Kumagai M."/>
            <person name="Kanamori H."/>
            <person name="Takamatsu D."/>
        </authorList>
    </citation>
    <scope>NUCLEOTIDE SEQUENCE [LARGE SCALE GENOMIC DNA]</scope>
    <source>
        <strain evidence="7 8">J21TS3</strain>
    </source>
</reference>
<evidence type="ECO:0000256" key="2">
    <source>
        <dbReference type="ARBA" id="ARBA00022692"/>
    </source>
</evidence>
<evidence type="ECO:0000313" key="7">
    <source>
        <dbReference type="EMBL" id="GIO65873.1"/>
    </source>
</evidence>
<comment type="subcellular location">
    <subcellularLocation>
        <location evidence="1">Membrane</location>
        <topology evidence="1">Multi-pass membrane protein</topology>
    </subcellularLocation>
</comment>
<feature type="transmembrane region" description="Helical" evidence="6">
    <location>
        <begin position="388"/>
        <end position="407"/>
    </location>
</feature>
<sequence length="462" mass="49263">MMDKMMHPNGRRGPKFLHAALFRSFIKWIWLGGAVGLLSGSASALFLLALEYATDTREAHPWLLYLLPAGGALVSYLYMKIGKNSAKGNNLILEQIHDGKETIPLRMAPLVLFGTVVTHLFGGSAGREGTAVQMGGSLAEAFGKWTRVGPVDRKILLMCGISGGFGSVFGTPLSGTVFGLEVIAIGLIRYEALIPCFTASFVGHLVTTRLWGVEHVQYPHMVAPELSLIVLLKVAAASLLFALASICFSELTHALKKLFAKAFSNPVLKSAAGGLIVIGLAYIAGSRAYLGLSIPLITDSVGGDVPVFAFLWKLIFTSVTLGAGFQGGEVTPLFAIGATLGHTLADVFQMYGPFLAGLGFIAVFCGATHTPIACFLMGIELFGADGAIYMFIACLISYLFAGYSGIYTSQRIGTAKCHWIAVPPGTTLASRKNLLFQGRQQKGGKEDMPNGNEKDDTGKDRR</sequence>
<dbReference type="Pfam" id="PF00654">
    <property type="entry name" value="Voltage_CLC"/>
    <property type="match status" value="1"/>
</dbReference>
<accession>A0ABQ4LS01</accession>
<protein>
    <submittedName>
        <fullName evidence="7">Voltage-gated chloride channel protein</fullName>
    </submittedName>
</protein>
<proteinExistence type="predicted"/>
<feature type="transmembrane region" description="Helical" evidence="6">
    <location>
        <begin position="226"/>
        <end position="246"/>
    </location>
</feature>
<dbReference type="CDD" id="cd03682">
    <property type="entry name" value="ClC_sycA_like"/>
    <property type="match status" value="1"/>
</dbReference>
<feature type="transmembrane region" description="Helical" evidence="6">
    <location>
        <begin position="21"/>
        <end position="50"/>
    </location>
</feature>
<feature type="transmembrane region" description="Helical" evidence="6">
    <location>
        <begin position="267"/>
        <end position="285"/>
    </location>
</feature>
<feature type="region of interest" description="Disordered" evidence="5">
    <location>
        <begin position="439"/>
        <end position="462"/>
    </location>
</feature>
<feature type="transmembrane region" description="Helical" evidence="6">
    <location>
        <begin position="155"/>
        <end position="180"/>
    </location>
</feature>
<evidence type="ECO:0000256" key="6">
    <source>
        <dbReference type="SAM" id="Phobius"/>
    </source>
</evidence>